<sequence>MSGRAGTVTSVCQSHYSSRSFSTLSSLHLQKIMESQDEQISTCSSSSTVPIENESEMSLQANEVVDEVIETQEGRFTSKAWKYYKPVK</sequence>
<accession>A0ABS8SPT9</accession>
<organism evidence="1 2">
    <name type="scientific">Datura stramonium</name>
    <name type="common">Jimsonweed</name>
    <name type="synonym">Common thornapple</name>
    <dbReference type="NCBI Taxonomy" id="4076"/>
    <lineage>
        <taxon>Eukaryota</taxon>
        <taxon>Viridiplantae</taxon>
        <taxon>Streptophyta</taxon>
        <taxon>Embryophyta</taxon>
        <taxon>Tracheophyta</taxon>
        <taxon>Spermatophyta</taxon>
        <taxon>Magnoliopsida</taxon>
        <taxon>eudicotyledons</taxon>
        <taxon>Gunneridae</taxon>
        <taxon>Pentapetalae</taxon>
        <taxon>asterids</taxon>
        <taxon>lamiids</taxon>
        <taxon>Solanales</taxon>
        <taxon>Solanaceae</taxon>
        <taxon>Solanoideae</taxon>
        <taxon>Datureae</taxon>
        <taxon>Datura</taxon>
    </lineage>
</organism>
<evidence type="ECO:0000313" key="2">
    <source>
        <dbReference type="Proteomes" id="UP000823775"/>
    </source>
</evidence>
<feature type="non-terminal residue" evidence="1">
    <location>
        <position position="88"/>
    </location>
</feature>
<comment type="caution">
    <text evidence="1">The sequence shown here is derived from an EMBL/GenBank/DDBJ whole genome shotgun (WGS) entry which is preliminary data.</text>
</comment>
<dbReference type="Proteomes" id="UP000823775">
    <property type="component" value="Unassembled WGS sequence"/>
</dbReference>
<name>A0ABS8SPT9_DATST</name>
<dbReference type="EMBL" id="JACEIK010000677">
    <property type="protein sequence ID" value="MCD7460804.1"/>
    <property type="molecule type" value="Genomic_DNA"/>
</dbReference>
<gene>
    <name evidence="1" type="ORF">HAX54_044440</name>
</gene>
<keyword evidence="2" id="KW-1185">Reference proteome</keyword>
<reference evidence="1 2" key="1">
    <citation type="journal article" date="2021" name="BMC Genomics">
        <title>Datura genome reveals duplications of psychoactive alkaloid biosynthetic genes and high mutation rate following tissue culture.</title>
        <authorList>
            <person name="Rajewski A."/>
            <person name="Carter-House D."/>
            <person name="Stajich J."/>
            <person name="Litt A."/>
        </authorList>
    </citation>
    <scope>NUCLEOTIDE SEQUENCE [LARGE SCALE GENOMIC DNA]</scope>
    <source>
        <strain evidence="1">AR-01</strain>
    </source>
</reference>
<proteinExistence type="predicted"/>
<evidence type="ECO:0000313" key="1">
    <source>
        <dbReference type="EMBL" id="MCD7460804.1"/>
    </source>
</evidence>
<protein>
    <submittedName>
        <fullName evidence="1">Uncharacterized protein</fullName>
    </submittedName>
</protein>